<dbReference type="InterPro" id="IPR012394">
    <property type="entry name" value="Aldehyde_DH_NAD(P)"/>
</dbReference>
<dbReference type="Gene3D" id="3.40.605.10">
    <property type="entry name" value="Aldehyde Dehydrogenase, Chain A, domain 1"/>
    <property type="match status" value="1"/>
</dbReference>
<gene>
    <name evidence="2" type="ORF">CTOB1V02_LOCUS5241</name>
</gene>
<sequence length="231" mass="26269">MAKFHAMLVAELPFGGVGESGMGAYHGRFSFETFSHRKAVLKRTFNPLLETIASFRYPPYSSDKTSRLTLLLKKRKLRFNGIQYLPGALLFLAGMASLCVLQFGADGTCPSCIGTQIVPRREGSGQRIVLSLIDGLDSGPREEELRRLDMKRTSLTLDAQSTPAKRKREYHVGSRPHELCSREKEKCYNCRLSFWPPTRDSEENQSLNIAPGILVTNREWRHFPSRHIRRK</sequence>
<dbReference type="GO" id="GO:0006081">
    <property type="term" value="P:aldehyde metabolic process"/>
    <property type="evidence" value="ECO:0007669"/>
    <property type="project" value="InterPro"/>
</dbReference>
<dbReference type="GO" id="GO:0004029">
    <property type="term" value="F:aldehyde dehydrogenase (NAD+) activity"/>
    <property type="evidence" value="ECO:0007669"/>
    <property type="project" value="TreeGrafter"/>
</dbReference>
<dbReference type="SUPFAM" id="SSF53720">
    <property type="entry name" value="ALDH-like"/>
    <property type="match status" value="1"/>
</dbReference>
<organism evidence="2">
    <name type="scientific">Cyprideis torosa</name>
    <dbReference type="NCBI Taxonomy" id="163714"/>
    <lineage>
        <taxon>Eukaryota</taxon>
        <taxon>Metazoa</taxon>
        <taxon>Ecdysozoa</taxon>
        <taxon>Arthropoda</taxon>
        <taxon>Crustacea</taxon>
        <taxon>Oligostraca</taxon>
        <taxon>Ostracoda</taxon>
        <taxon>Podocopa</taxon>
        <taxon>Podocopida</taxon>
        <taxon>Cytherocopina</taxon>
        <taxon>Cytheroidea</taxon>
        <taxon>Cytherideidae</taxon>
        <taxon>Cyprideis</taxon>
    </lineage>
</organism>
<dbReference type="PANTHER" id="PTHR43570:SF16">
    <property type="entry name" value="ALDEHYDE DEHYDROGENASE TYPE III, ISOFORM Q"/>
    <property type="match status" value="1"/>
</dbReference>
<evidence type="ECO:0000313" key="2">
    <source>
        <dbReference type="EMBL" id="CAD7227333.1"/>
    </source>
</evidence>
<dbReference type="GO" id="GO:0005737">
    <property type="term" value="C:cytoplasm"/>
    <property type="evidence" value="ECO:0007669"/>
    <property type="project" value="TreeGrafter"/>
</dbReference>
<dbReference type="PANTHER" id="PTHR43570">
    <property type="entry name" value="ALDEHYDE DEHYDROGENASE"/>
    <property type="match status" value="1"/>
</dbReference>
<dbReference type="InterPro" id="IPR016161">
    <property type="entry name" value="Ald_DH/histidinol_DH"/>
</dbReference>
<proteinExistence type="predicted"/>
<reference evidence="2" key="1">
    <citation type="submission" date="2020-11" db="EMBL/GenBank/DDBJ databases">
        <authorList>
            <person name="Tran Van P."/>
        </authorList>
    </citation>
    <scope>NUCLEOTIDE SEQUENCE</scope>
</reference>
<dbReference type="OrthoDB" id="440325at2759"/>
<evidence type="ECO:0000256" key="1">
    <source>
        <dbReference type="ARBA" id="ARBA00023002"/>
    </source>
</evidence>
<name>A0A7R8WDI9_9CRUS</name>
<dbReference type="AlphaFoldDB" id="A0A7R8WDI9"/>
<keyword evidence="1" id="KW-0560">Oxidoreductase</keyword>
<dbReference type="EMBL" id="OB661106">
    <property type="protein sequence ID" value="CAD7227333.1"/>
    <property type="molecule type" value="Genomic_DNA"/>
</dbReference>
<protein>
    <submittedName>
        <fullName evidence="2">Uncharacterized protein</fullName>
    </submittedName>
</protein>
<accession>A0A7R8WDI9</accession>
<dbReference type="InterPro" id="IPR016162">
    <property type="entry name" value="Ald_DH_N"/>
</dbReference>